<feature type="chain" id="PRO_5046425886" evidence="8">
    <location>
        <begin position="30"/>
        <end position="390"/>
    </location>
</feature>
<evidence type="ECO:0000256" key="8">
    <source>
        <dbReference type="SAM" id="SignalP"/>
    </source>
</evidence>
<evidence type="ECO:0000256" key="4">
    <source>
        <dbReference type="ARBA" id="ARBA00022960"/>
    </source>
</evidence>
<comment type="caution">
    <text evidence="10">The sequence shown here is derived from an EMBL/GenBank/DDBJ whole genome shotgun (WGS) entry which is preliminary data.</text>
</comment>
<protein>
    <submittedName>
        <fullName evidence="10">L,D-transpeptidase family protein</fullName>
    </submittedName>
</protein>
<sequence>MTLVTLNQKCKMGSFLALVLLAFQGKAFSSTMAVASQQYYQLSMAFLRYHQLAQSSAWQSLPTYDQFMLYKPEDKNALLAQLLTATGDHKTSSDPLYLAIQRYQRRHQLPASGHINKATYLSLYAGPSQKAQLIAQNLKRLEHLPDDLGRRYVMVNVPDYSLQYVENGEIKLSMRVIVGKPYRPTPLMVDTIRSIIVNPTWTVPSKIAYKDILPKLQKQPNYLKKHNFSLFQYKDNNVVNVDFDDIDWENINFNKVDRSAFPYQLRQSSGSHNALGRFKFNFPNSQAIYLHDTPQKYLFSRHNRALSSGCVRVEKPRQLAEQLLKNNRYYSSKKIDQVLNTGQMTTLSLHSPVPVYITYLTAWINKEGELRFARDVYNKDKLRRISMAGK</sequence>
<dbReference type="InterPro" id="IPR038063">
    <property type="entry name" value="Transpep_catalytic_dom"/>
</dbReference>
<feature type="active site" description="Nucleophile" evidence="7">
    <location>
        <position position="310"/>
    </location>
</feature>
<dbReference type="Gene3D" id="2.40.440.10">
    <property type="entry name" value="L,D-transpeptidase catalytic domain-like"/>
    <property type="match status" value="1"/>
</dbReference>
<comment type="similarity">
    <text evidence="2">Belongs to the YkuD family.</text>
</comment>
<evidence type="ECO:0000313" key="10">
    <source>
        <dbReference type="EMBL" id="MBU2713741.1"/>
    </source>
</evidence>
<dbReference type="Pfam" id="PF03734">
    <property type="entry name" value="YkuD"/>
    <property type="match status" value="1"/>
</dbReference>
<proteinExistence type="inferred from homology"/>
<reference evidence="10 11" key="1">
    <citation type="submission" date="2021-04" db="EMBL/GenBank/DDBJ databases">
        <authorList>
            <person name="Pira H."/>
            <person name="Risdian C."/>
            <person name="Wink J."/>
        </authorList>
    </citation>
    <scope>NUCLEOTIDE SEQUENCE [LARGE SCALE GENOMIC DNA]</scope>
    <source>
        <strain evidence="10 11">WH53</strain>
    </source>
</reference>
<dbReference type="InterPro" id="IPR005490">
    <property type="entry name" value="LD_TPept_cat_dom"/>
</dbReference>
<evidence type="ECO:0000256" key="3">
    <source>
        <dbReference type="ARBA" id="ARBA00022679"/>
    </source>
</evidence>
<evidence type="ECO:0000256" key="7">
    <source>
        <dbReference type="PROSITE-ProRule" id="PRU01373"/>
    </source>
</evidence>
<gene>
    <name evidence="10" type="ORF">KCG35_22015</name>
</gene>
<name>A0ABS5ZI39_9GAMM</name>
<keyword evidence="6 7" id="KW-0961">Cell wall biogenesis/degradation</keyword>
<evidence type="ECO:0000259" key="9">
    <source>
        <dbReference type="PROSITE" id="PS52029"/>
    </source>
</evidence>
<organism evidence="10 11">
    <name type="scientific">Zooshikella harenae</name>
    <dbReference type="NCBI Taxonomy" id="2827238"/>
    <lineage>
        <taxon>Bacteria</taxon>
        <taxon>Pseudomonadati</taxon>
        <taxon>Pseudomonadota</taxon>
        <taxon>Gammaproteobacteria</taxon>
        <taxon>Oceanospirillales</taxon>
        <taxon>Zooshikellaceae</taxon>
        <taxon>Zooshikella</taxon>
    </lineage>
</organism>
<comment type="pathway">
    <text evidence="1 7">Cell wall biogenesis; peptidoglycan biosynthesis.</text>
</comment>
<dbReference type="InterPro" id="IPR052905">
    <property type="entry name" value="LD-transpeptidase_YkuD-like"/>
</dbReference>
<accession>A0ABS5ZI39</accession>
<evidence type="ECO:0000256" key="5">
    <source>
        <dbReference type="ARBA" id="ARBA00022984"/>
    </source>
</evidence>
<dbReference type="PROSITE" id="PS52029">
    <property type="entry name" value="LD_TPASE"/>
    <property type="match status" value="1"/>
</dbReference>
<dbReference type="Proteomes" id="UP000690515">
    <property type="component" value="Unassembled WGS sequence"/>
</dbReference>
<dbReference type="SUPFAM" id="SSF141523">
    <property type="entry name" value="L,D-transpeptidase catalytic domain-like"/>
    <property type="match status" value="1"/>
</dbReference>
<dbReference type="PANTHER" id="PTHR41533">
    <property type="entry name" value="L,D-TRANSPEPTIDASE HI_1667-RELATED"/>
    <property type="match status" value="1"/>
</dbReference>
<evidence type="ECO:0000313" key="11">
    <source>
        <dbReference type="Proteomes" id="UP000690515"/>
    </source>
</evidence>
<keyword evidence="5 7" id="KW-0573">Peptidoglycan synthesis</keyword>
<keyword evidence="4 7" id="KW-0133">Cell shape</keyword>
<dbReference type="EMBL" id="JAGSOY010000099">
    <property type="protein sequence ID" value="MBU2713741.1"/>
    <property type="molecule type" value="Genomic_DNA"/>
</dbReference>
<keyword evidence="11" id="KW-1185">Reference proteome</keyword>
<dbReference type="CDD" id="cd16913">
    <property type="entry name" value="YkuD_like"/>
    <property type="match status" value="1"/>
</dbReference>
<evidence type="ECO:0000256" key="6">
    <source>
        <dbReference type="ARBA" id="ARBA00023316"/>
    </source>
</evidence>
<evidence type="ECO:0000256" key="1">
    <source>
        <dbReference type="ARBA" id="ARBA00004752"/>
    </source>
</evidence>
<evidence type="ECO:0000256" key="2">
    <source>
        <dbReference type="ARBA" id="ARBA00005992"/>
    </source>
</evidence>
<dbReference type="PANTHER" id="PTHR41533:SF1">
    <property type="entry name" value="L,D-TRANSPEPTIDASE YCBB-RELATED"/>
    <property type="match status" value="1"/>
</dbReference>
<feature type="signal peptide" evidence="8">
    <location>
        <begin position="1"/>
        <end position="29"/>
    </location>
</feature>
<keyword evidence="3" id="KW-0808">Transferase</keyword>
<keyword evidence="8" id="KW-0732">Signal</keyword>
<dbReference type="RefSeq" id="WP_215822026.1">
    <property type="nucleotide sequence ID" value="NZ_JAGSOY010000099.1"/>
</dbReference>
<feature type="domain" description="L,D-TPase catalytic" evidence="9">
    <location>
        <begin position="151"/>
        <end position="338"/>
    </location>
</feature>
<feature type="active site" description="Proton donor/acceptor" evidence="7">
    <location>
        <position position="291"/>
    </location>
</feature>